<dbReference type="InterPro" id="IPR042197">
    <property type="entry name" value="Apaf_helical"/>
</dbReference>
<dbReference type="Gene3D" id="1.10.8.430">
    <property type="entry name" value="Helical domain of apoptotic protease-activating factors"/>
    <property type="match status" value="1"/>
</dbReference>
<keyword evidence="4" id="KW-0547">Nucleotide-binding</keyword>
<dbReference type="FunFam" id="1.10.10.10:FF:000322">
    <property type="entry name" value="Probable disease resistance protein At1g63360"/>
    <property type="match status" value="1"/>
</dbReference>
<evidence type="ECO:0000256" key="5">
    <source>
        <dbReference type="ARBA" id="ARBA00022821"/>
    </source>
</evidence>
<keyword evidence="12" id="KW-1185">Reference proteome</keyword>
<evidence type="ECO:0000259" key="9">
    <source>
        <dbReference type="Pfam" id="PF23559"/>
    </source>
</evidence>
<dbReference type="Gene3D" id="3.80.10.10">
    <property type="entry name" value="Ribonuclease Inhibitor"/>
    <property type="match status" value="1"/>
</dbReference>
<dbReference type="InterPro" id="IPR032675">
    <property type="entry name" value="LRR_dom_sf"/>
</dbReference>
<dbReference type="InterPro" id="IPR044974">
    <property type="entry name" value="Disease_R_plants"/>
</dbReference>
<dbReference type="InterPro" id="IPR055414">
    <property type="entry name" value="LRR_R13L4/SHOC2-like"/>
</dbReference>
<dbReference type="CDD" id="cd14798">
    <property type="entry name" value="RX-CC_like"/>
    <property type="match status" value="1"/>
</dbReference>
<feature type="domain" description="NB-ARC" evidence="7">
    <location>
        <begin position="161"/>
        <end position="330"/>
    </location>
</feature>
<feature type="domain" description="Disease resistance N-terminal" evidence="8">
    <location>
        <begin position="7"/>
        <end position="90"/>
    </location>
</feature>
<dbReference type="InterPro" id="IPR058922">
    <property type="entry name" value="WHD_DRP"/>
</dbReference>
<feature type="domain" description="Disease resistance R13L4/SHOC-2-like LRR" evidence="10">
    <location>
        <begin position="536"/>
        <end position="850"/>
    </location>
</feature>
<dbReference type="FunFam" id="3.40.50.300:FF:001091">
    <property type="entry name" value="Probable disease resistance protein At1g61300"/>
    <property type="match status" value="1"/>
</dbReference>
<feature type="domain" description="Disease resistance protein winged helix" evidence="9">
    <location>
        <begin position="413"/>
        <end position="483"/>
    </location>
</feature>
<sequence>MAEASAEFLLQNLKQVIEENATLIYNVKNQASSLYDELCLFRGVLKDAMEKPNKSETLKEILKQIRSVVYEAEAAIDTFVIHTAVQKARRRLEKATLLFGYWAKLRGVAKDIRMIRETASSISATRMFGHALREISNAHNRATIEKKIPIVEEHHVVGFKEDAENLIDVLTGGSDEREVVSIVGMPGLGKTTLAKMISRDQKIVREFGNRAFVHISRSYSRKDVFIAILSNLAQAPNAAVDMDEQILSHEIFNHLENVKYLIVLDDVWSQEVWNDLKNVIPQNSNGSRILITTRFTRVAKHANPIRDPYDLPPLTHENSWSLLKLKALGTNDCLPELMESGKHIAEKCGGLPLAIIILGGILLDKDQDEWNKINENVKAHFTMDPEKLMENFIAPSYYDLPYQFKPCFLYFGIFPEGFEIPVWRLVRLWIAEGFIQKEETKSLEDTAEGYLEDLVKRNLVMARSLRLNGKIKTCCVHDMLHEFCRKQASEENFFQDIQQIDHQGNNNYTLEKYRRLCFHPGNLNYIDLKSHGKDLRSFFCPPSDGTEDVASIIGAFKLLKILEARSIRFTQFPTDLIRLIHLRYIVLSIDIDIPKAISKLQNIQTLIVETSNRTLDIKANIWKMYQLRHIKTNTSTTLLGPGGSNTTERRNSSVAVRSGNLQTLSTVSPESCTGNLFSRARNLKKLGIRGRVAKLLENQGGPLFSDNLMKLGNLEHLKLINDVSSDTPLLNRLPLGVAFPPKLKKITLSGTLLDWVQLSELEMLETLEVLKLKADAFKGEKWNINRTGFPALRVLYIDTTDLISWNASSDHFPNLMCLYLRYCTELVAVPSSLASVPSFQKMDLYCTTKAESSARQIQRTKGSGFKLSICCSL</sequence>
<dbReference type="Gene3D" id="1.20.5.4130">
    <property type="match status" value="1"/>
</dbReference>
<dbReference type="PRINTS" id="PR00364">
    <property type="entry name" value="DISEASERSIST"/>
</dbReference>
<dbReference type="AlphaFoldDB" id="A0AAV6WF31"/>
<gene>
    <name evidence="11" type="ORF">BUALT_Bualt17G0095300</name>
</gene>
<comment type="caution">
    <text evidence="11">The sequence shown here is derived from an EMBL/GenBank/DDBJ whole genome shotgun (WGS) entry which is preliminary data.</text>
</comment>
<evidence type="ECO:0000256" key="3">
    <source>
        <dbReference type="ARBA" id="ARBA00022737"/>
    </source>
</evidence>
<evidence type="ECO:0000259" key="7">
    <source>
        <dbReference type="Pfam" id="PF00931"/>
    </source>
</evidence>
<name>A0AAV6WF31_9LAMI</name>
<evidence type="ECO:0000313" key="12">
    <source>
        <dbReference type="Proteomes" id="UP000826271"/>
    </source>
</evidence>
<keyword evidence="2" id="KW-0433">Leucine-rich repeat</keyword>
<evidence type="ECO:0000256" key="6">
    <source>
        <dbReference type="ARBA" id="ARBA00022840"/>
    </source>
</evidence>
<dbReference type="Proteomes" id="UP000826271">
    <property type="component" value="Unassembled WGS sequence"/>
</dbReference>
<dbReference type="Gene3D" id="1.10.10.10">
    <property type="entry name" value="Winged helix-like DNA-binding domain superfamily/Winged helix DNA-binding domain"/>
    <property type="match status" value="1"/>
</dbReference>
<dbReference type="InterPro" id="IPR027417">
    <property type="entry name" value="P-loop_NTPase"/>
</dbReference>
<reference evidence="11" key="1">
    <citation type="submission" date="2019-10" db="EMBL/GenBank/DDBJ databases">
        <authorList>
            <person name="Zhang R."/>
            <person name="Pan Y."/>
            <person name="Wang J."/>
            <person name="Ma R."/>
            <person name="Yu S."/>
        </authorList>
    </citation>
    <scope>NUCLEOTIDE SEQUENCE</scope>
    <source>
        <strain evidence="11">LA-IB0</strain>
        <tissue evidence="11">Leaf</tissue>
    </source>
</reference>
<dbReference type="SUPFAM" id="SSF52058">
    <property type="entry name" value="L domain-like"/>
    <property type="match status" value="1"/>
</dbReference>
<protein>
    <submittedName>
        <fullName evidence="11">Uncharacterized protein</fullName>
    </submittedName>
</protein>
<dbReference type="InterPro" id="IPR038005">
    <property type="entry name" value="RX-like_CC"/>
</dbReference>
<dbReference type="SUPFAM" id="SSF52540">
    <property type="entry name" value="P-loop containing nucleoside triphosphate hydrolases"/>
    <property type="match status" value="1"/>
</dbReference>
<accession>A0AAV6WF31</accession>
<dbReference type="Pfam" id="PF23598">
    <property type="entry name" value="LRR_14"/>
    <property type="match status" value="1"/>
</dbReference>
<dbReference type="Pfam" id="PF23559">
    <property type="entry name" value="WHD_DRP"/>
    <property type="match status" value="1"/>
</dbReference>
<organism evidence="11 12">
    <name type="scientific">Buddleja alternifolia</name>
    <dbReference type="NCBI Taxonomy" id="168488"/>
    <lineage>
        <taxon>Eukaryota</taxon>
        <taxon>Viridiplantae</taxon>
        <taxon>Streptophyta</taxon>
        <taxon>Embryophyta</taxon>
        <taxon>Tracheophyta</taxon>
        <taxon>Spermatophyta</taxon>
        <taxon>Magnoliopsida</taxon>
        <taxon>eudicotyledons</taxon>
        <taxon>Gunneridae</taxon>
        <taxon>Pentapetalae</taxon>
        <taxon>asterids</taxon>
        <taxon>lamiids</taxon>
        <taxon>Lamiales</taxon>
        <taxon>Scrophulariaceae</taxon>
        <taxon>Buddlejeae</taxon>
        <taxon>Buddleja</taxon>
    </lineage>
</organism>
<dbReference type="PANTHER" id="PTHR23155:SF1193">
    <property type="entry name" value="DISEASE RESISTANCE PROTEIN RPP13-RELATED"/>
    <property type="match status" value="1"/>
</dbReference>
<dbReference type="GO" id="GO:0051607">
    <property type="term" value="P:defense response to virus"/>
    <property type="evidence" value="ECO:0007669"/>
    <property type="project" value="UniProtKB-ARBA"/>
</dbReference>
<dbReference type="EMBL" id="WHWC01000017">
    <property type="protein sequence ID" value="KAG8366586.1"/>
    <property type="molecule type" value="Genomic_DNA"/>
</dbReference>
<evidence type="ECO:0000313" key="11">
    <source>
        <dbReference type="EMBL" id="KAG8366586.1"/>
    </source>
</evidence>
<dbReference type="Gene3D" id="3.40.50.300">
    <property type="entry name" value="P-loop containing nucleotide triphosphate hydrolases"/>
    <property type="match status" value="1"/>
</dbReference>
<dbReference type="InterPro" id="IPR036388">
    <property type="entry name" value="WH-like_DNA-bd_sf"/>
</dbReference>
<dbReference type="InterPro" id="IPR041118">
    <property type="entry name" value="Rx_N"/>
</dbReference>
<dbReference type="GO" id="GO:0098542">
    <property type="term" value="P:defense response to other organism"/>
    <property type="evidence" value="ECO:0007669"/>
    <property type="project" value="TreeGrafter"/>
</dbReference>
<evidence type="ECO:0000259" key="10">
    <source>
        <dbReference type="Pfam" id="PF23598"/>
    </source>
</evidence>
<keyword evidence="3" id="KW-0677">Repeat</keyword>
<dbReference type="GO" id="GO:0005524">
    <property type="term" value="F:ATP binding"/>
    <property type="evidence" value="ECO:0007669"/>
    <property type="project" value="UniProtKB-KW"/>
</dbReference>
<dbReference type="Pfam" id="PF00931">
    <property type="entry name" value="NB-ARC"/>
    <property type="match status" value="1"/>
</dbReference>
<keyword evidence="5" id="KW-0611">Plant defense</keyword>
<proteinExistence type="inferred from homology"/>
<dbReference type="Pfam" id="PF18052">
    <property type="entry name" value="Rx_N"/>
    <property type="match status" value="1"/>
</dbReference>
<keyword evidence="6" id="KW-0067">ATP-binding</keyword>
<evidence type="ECO:0000256" key="4">
    <source>
        <dbReference type="ARBA" id="ARBA00022741"/>
    </source>
</evidence>
<dbReference type="PANTHER" id="PTHR23155">
    <property type="entry name" value="DISEASE RESISTANCE PROTEIN RP"/>
    <property type="match status" value="1"/>
</dbReference>
<dbReference type="InterPro" id="IPR002182">
    <property type="entry name" value="NB-ARC"/>
</dbReference>
<dbReference type="GO" id="GO:0043531">
    <property type="term" value="F:ADP binding"/>
    <property type="evidence" value="ECO:0007669"/>
    <property type="project" value="InterPro"/>
</dbReference>
<comment type="similarity">
    <text evidence="1">Belongs to the disease resistance NB-LRR family.</text>
</comment>
<evidence type="ECO:0000256" key="2">
    <source>
        <dbReference type="ARBA" id="ARBA00022614"/>
    </source>
</evidence>
<evidence type="ECO:0000259" key="8">
    <source>
        <dbReference type="Pfam" id="PF18052"/>
    </source>
</evidence>
<evidence type="ECO:0000256" key="1">
    <source>
        <dbReference type="ARBA" id="ARBA00008894"/>
    </source>
</evidence>